<dbReference type="InterPro" id="IPR020557">
    <property type="entry name" value="Fumarate_lyase_CS"/>
</dbReference>
<dbReference type="UniPathway" id="UPA00068">
    <property type="reaction ID" value="UER00114"/>
</dbReference>
<evidence type="ECO:0000256" key="5">
    <source>
        <dbReference type="ARBA" id="ARBA00022571"/>
    </source>
</evidence>
<keyword evidence="5 8" id="KW-0055">Arginine biosynthesis</keyword>
<dbReference type="CDD" id="cd01359">
    <property type="entry name" value="Argininosuccinate_lyase"/>
    <property type="match status" value="1"/>
</dbReference>
<dbReference type="STRING" id="1123510.GCA_000620025_02150"/>
<dbReference type="SUPFAM" id="SSF48557">
    <property type="entry name" value="L-aspartase-like"/>
    <property type="match status" value="1"/>
</dbReference>
<dbReference type="InterPro" id="IPR029419">
    <property type="entry name" value="Arg_succ_lyase_C"/>
</dbReference>
<gene>
    <name evidence="8" type="primary">argH</name>
    <name evidence="11" type="ORF">ZBT109_2438</name>
</gene>
<comment type="catalytic activity">
    <reaction evidence="1 8">
        <text>2-(N(omega)-L-arginino)succinate = fumarate + L-arginine</text>
        <dbReference type="Rhea" id="RHEA:24020"/>
        <dbReference type="ChEBI" id="CHEBI:29806"/>
        <dbReference type="ChEBI" id="CHEBI:32682"/>
        <dbReference type="ChEBI" id="CHEBI:57472"/>
        <dbReference type="EC" id="4.3.2.1"/>
    </reaction>
</comment>
<evidence type="ECO:0000256" key="3">
    <source>
        <dbReference type="ARBA" id="ARBA00005552"/>
    </source>
</evidence>
<dbReference type="RefSeq" id="WP_027705234.1">
    <property type="nucleotide sequence ID" value="NZ_AP018933.1"/>
</dbReference>
<dbReference type="OrthoDB" id="9769623at2"/>
<feature type="domain" description="Fumarate lyase N-terminal" evidence="9">
    <location>
        <begin position="11"/>
        <end position="305"/>
    </location>
</feature>
<dbReference type="Pfam" id="PF14698">
    <property type="entry name" value="ASL_C2"/>
    <property type="match status" value="1"/>
</dbReference>
<dbReference type="InterPro" id="IPR008948">
    <property type="entry name" value="L-Aspartase-like"/>
</dbReference>
<evidence type="ECO:0000256" key="1">
    <source>
        <dbReference type="ARBA" id="ARBA00000985"/>
    </source>
</evidence>
<evidence type="ECO:0000313" key="12">
    <source>
        <dbReference type="Proteomes" id="UP000267342"/>
    </source>
</evidence>
<reference evidence="11 12" key="1">
    <citation type="submission" date="2018-09" db="EMBL/GenBank/DDBJ databases">
        <title>Zymobacter palmae IAM14233 (=T109) whole genome analysis.</title>
        <authorList>
            <person name="Yanase H."/>
        </authorList>
    </citation>
    <scope>NUCLEOTIDE SEQUENCE [LARGE SCALE GENOMIC DNA]</scope>
    <source>
        <strain evidence="11 12">IAM14233</strain>
    </source>
</reference>
<dbReference type="InterPro" id="IPR022761">
    <property type="entry name" value="Fumarate_lyase_N"/>
</dbReference>
<dbReference type="GO" id="GO:0042450">
    <property type="term" value="P:L-arginine biosynthetic process via ornithine"/>
    <property type="evidence" value="ECO:0007669"/>
    <property type="project" value="UniProtKB-UniRule"/>
</dbReference>
<evidence type="ECO:0000256" key="7">
    <source>
        <dbReference type="ARBA" id="ARBA00023239"/>
    </source>
</evidence>
<dbReference type="InterPro" id="IPR024083">
    <property type="entry name" value="Fumarase/histidase_N"/>
</dbReference>
<comment type="pathway">
    <text evidence="2 8">Amino-acid biosynthesis; L-arginine biosynthesis; L-arginine from L-ornithine and carbamoyl phosphate: step 3/3.</text>
</comment>
<dbReference type="EMBL" id="AP018933">
    <property type="protein sequence ID" value="BBG31168.1"/>
    <property type="molecule type" value="Genomic_DNA"/>
</dbReference>
<dbReference type="InterPro" id="IPR000362">
    <property type="entry name" value="Fumarate_lyase_fam"/>
</dbReference>
<dbReference type="Gene3D" id="1.20.200.10">
    <property type="entry name" value="Fumarase/aspartase (Central domain)"/>
    <property type="match status" value="1"/>
</dbReference>
<evidence type="ECO:0000313" key="11">
    <source>
        <dbReference type="EMBL" id="BBG31168.1"/>
    </source>
</evidence>
<proteinExistence type="inferred from homology"/>
<evidence type="ECO:0000256" key="2">
    <source>
        <dbReference type="ARBA" id="ARBA00004941"/>
    </source>
</evidence>
<dbReference type="PROSITE" id="PS00163">
    <property type="entry name" value="FUMARATE_LYASES"/>
    <property type="match status" value="1"/>
</dbReference>
<evidence type="ECO:0000256" key="8">
    <source>
        <dbReference type="HAMAP-Rule" id="MF_00006"/>
    </source>
</evidence>
<dbReference type="GO" id="GO:0004056">
    <property type="term" value="F:argininosuccinate lyase activity"/>
    <property type="evidence" value="ECO:0007669"/>
    <property type="project" value="UniProtKB-UniRule"/>
</dbReference>
<name>A0A348HHR6_9GAMM</name>
<dbReference type="Gene3D" id="1.10.275.10">
    <property type="entry name" value="Fumarase/aspartase (N-terminal domain)"/>
    <property type="match status" value="1"/>
</dbReference>
<evidence type="ECO:0000256" key="4">
    <source>
        <dbReference type="ARBA" id="ARBA00012338"/>
    </source>
</evidence>
<comment type="similarity">
    <text evidence="8">Belongs to the lyase 1 family. Argininosuccinate lyase subfamily.</text>
</comment>
<dbReference type="PANTHER" id="PTHR43814:SF1">
    <property type="entry name" value="ARGININOSUCCINATE LYASE"/>
    <property type="match status" value="1"/>
</dbReference>
<dbReference type="AlphaFoldDB" id="A0A348HHR6"/>
<comment type="similarity">
    <text evidence="3">In the N-terminal section; belongs to the lyase 1 family. Argininosuccinate lyase subfamily.</text>
</comment>
<protein>
    <recommendedName>
        <fullName evidence="4 8">Argininosuccinate lyase</fullName>
        <shortName evidence="8">ASAL</shortName>
        <ecNumber evidence="4 8">4.3.2.1</ecNumber>
    </recommendedName>
    <alternativeName>
        <fullName evidence="8">Arginosuccinase</fullName>
    </alternativeName>
</protein>
<evidence type="ECO:0000259" key="10">
    <source>
        <dbReference type="Pfam" id="PF14698"/>
    </source>
</evidence>
<dbReference type="PRINTS" id="PR00149">
    <property type="entry name" value="FUMRATELYASE"/>
</dbReference>
<dbReference type="GO" id="GO:0005829">
    <property type="term" value="C:cytosol"/>
    <property type="evidence" value="ECO:0007669"/>
    <property type="project" value="TreeGrafter"/>
</dbReference>
<dbReference type="EC" id="4.3.2.1" evidence="4 8"/>
<dbReference type="PANTHER" id="PTHR43814">
    <property type="entry name" value="ARGININOSUCCINATE LYASE"/>
    <property type="match status" value="1"/>
</dbReference>
<dbReference type="FunFam" id="1.20.200.10:FF:000015">
    <property type="entry name" value="argininosuccinate lyase isoform X2"/>
    <property type="match status" value="1"/>
</dbReference>
<dbReference type="FunFam" id="1.10.40.30:FF:000001">
    <property type="entry name" value="Argininosuccinate lyase"/>
    <property type="match status" value="1"/>
</dbReference>
<dbReference type="Pfam" id="PF00206">
    <property type="entry name" value="Lyase_1"/>
    <property type="match status" value="1"/>
</dbReference>
<dbReference type="PRINTS" id="PR00145">
    <property type="entry name" value="ARGSUCLYASE"/>
</dbReference>
<evidence type="ECO:0000256" key="6">
    <source>
        <dbReference type="ARBA" id="ARBA00022605"/>
    </source>
</evidence>
<feature type="domain" description="Argininosuccinate lyase C-terminal" evidence="10">
    <location>
        <begin position="368"/>
        <end position="436"/>
    </location>
</feature>
<dbReference type="KEGG" id="zpl:ZBT109_2438"/>
<comment type="subcellular location">
    <subcellularLocation>
        <location evidence="8">Cytoplasm</location>
    </subcellularLocation>
</comment>
<dbReference type="HAMAP" id="MF_00006">
    <property type="entry name" value="Arg_succ_lyase"/>
    <property type="match status" value="1"/>
</dbReference>
<keyword evidence="7 8" id="KW-0456">Lyase</keyword>
<accession>A0A348HHR6</accession>
<evidence type="ECO:0000259" key="9">
    <source>
        <dbReference type="Pfam" id="PF00206"/>
    </source>
</evidence>
<dbReference type="Proteomes" id="UP000267342">
    <property type="component" value="Chromosome"/>
</dbReference>
<dbReference type="FunFam" id="1.10.275.10:FF:000002">
    <property type="entry name" value="Argininosuccinate lyase"/>
    <property type="match status" value="1"/>
</dbReference>
<sequence length="477" mass="53169">MTQPTDKPWGGRFNEPTDAFVEAFTASIGFDKRLYHHDIRGSIAHATMLQRVGVLTKEEADTIIDGLRAIEAEIEAGQFEWSVSLEDIHMNIEARLTARIGNVGKKLHTGRSRNDQVATDIRLYLRDEIDIVAEELARLRSGLIELAAREADTIMPGFTHLQTAQPVTFGHHLLAWQEMITRDHERLLDCRKRVNILPLGAAALAGTTYPIDRHVTAELLGFERPSENSLDAVSDRDFAIEFASFASILLMHMSRMSEELVLWTSAQFNFINLPDRFCTGSSIMPQKKNPDVPELVRGKTGRVYGHLMGLLTLMKSQPLAYNKDNQEDKEPLFDTLDTVKGCLKAFADMVPALEPRRDSMYEAARRGYSTATDLADYLVRKGTPFRDAHEVVGKSVAYGIEQGKDLSEMSLDELRQFSDVIGDDVFDVLTLEGSVNARNHIGGTAPDQVRAAAQRARDALSRLTASQNAQGEESRLS</sequence>
<keyword evidence="12" id="KW-1185">Reference proteome</keyword>
<dbReference type="InterPro" id="IPR009049">
    <property type="entry name" value="Argininosuccinate_lyase"/>
</dbReference>
<dbReference type="NCBIfam" id="TIGR00838">
    <property type="entry name" value="argH"/>
    <property type="match status" value="1"/>
</dbReference>
<organism evidence="11 12">
    <name type="scientific">Zymobacter palmae</name>
    <dbReference type="NCBI Taxonomy" id="33074"/>
    <lineage>
        <taxon>Bacteria</taxon>
        <taxon>Pseudomonadati</taxon>
        <taxon>Pseudomonadota</taxon>
        <taxon>Gammaproteobacteria</taxon>
        <taxon>Oceanospirillales</taxon>
        <taxon>Halomonadaceae</taxon>
        <taxon>Zymobacter group</taxon>
        <taxon>Zymobacter</taxon>
    </lineage>
</organism>
<dbReference type="Gene3D" id="1.10.40.30">
    <property type="entry name" value="Fumarase/aspartase (C-terminal domain)"/>
    <property type="match status" value="1"/>
</dbReference>
<keyword evidence="8" id="KW-0963">Cytoplasm</keyword>
<keyword evidence="6 8" id="KW-0028">Amino-acid biosynthesis</keyword>